<gene>
    <name evidence="1" type="ORF">AMAG_16365</name>
</gene>
<protein>
    <submittedName>
        <fullName evidence="1">Uncharacterized protein</fullName>
    </submittedName>
</protein>
<organism evidence="1 2">
    <name type="scientific">Allomyces macrogynus (strain ATCC 38327)</name>
    <name type="common">Allomyces javanicus var. macrogynus</name>
    <dbReference type="NCBI Taxonomy" id="578462"/>
    <lineage>
        <taxon>Eukaryota</taxon>
        <taxon>Fungi</taxon>
        <taxon>Fungi incertae sedis</taxon>
        <taxon>Blastocladiomycota</taxon>
        <taxon>Blastocladiomycetes</taxon>
        <taxon>Blastocladiales</taxon>
        <taxon>Blastocladiaceae</taxon>
        <taxon>Allomyces</taxon>
    </lineage>
</organism>
<sequence>MVAKVAVGTSKDDLQASREFWAKHLPADVPYDLMPTDVDKTKVVGRVTCPSCKSELSLAMPKYAALRLRGKAHKCVMCTAELRTSTFRRSLTIVMNASIARIACPQVHPKTRQLIPKHAANIADLEKLFDRAEWAKYGGTLPLAASSLILPGNRRRFFLVMHWHKDFMAGPWAMDMIRAVRRQRRFSAKMADLMQSGMAAVYLFHTEALMQYPKFLSMAVAHLEASLQGTFQLLGYILYHDD</sequence>
<name>A0A0L0TB11_ALLM3</name>
<dbReference type="Proteomes" id="UP000054350">
    <property type="component" value="Unassembled WGS sequence"/>
</dbReference>
<reference evidence="1 2" key="1">
    <citation type="submission" date="2009-11" db="EMBL/GenBank/DDBJ databases">
        <title>Annotation of Allomyces macrogynus ATCC 38327.</title>
        <authorList>
            <consortium name="The Broad Institute Genome Sequencing Platform"/>
            <person name="Russ C."/>
            <person name="Cuomo C."/>
            <person name="Burger G."/>
            <person name="Gray M.W."/>
            <person name="Holland P.W.H."/>
            <person name="King N."/>
            <person name="Lang F.B.F."/>
            <person name="Roger A.J."/>
            <person name="Ruiz-Trillo I."/>
            <person name="Young S.K."/>
            <person name="Zeng Q."/>
            <person name="Gargeya S."/>
            <person name="Fitzgerald M."/>
            <person name="Haas B."/>
            <person name="Abouelleil A."/>
            <person name="Alvarado L."/>
            <person name="Arachchi H.M."/>
            <person name="Berlin A."/>
            <person name="Chapman S.B."/>
            <person name="Gearin G."/>
            <person name="Goldberg J."/>
            <person name="Griggs A."/>
            <person name="Gujja S."/>
            <person name="Hansen M."/>
            <person name="Heiman D."/>
            <person name="Howarth C."/>
            <person name="Larimer J."/>
            <person name="Lui A."/>
            <person name="MacDonald P.J.P."/>
            <person name="McCowen C."/>
            <person name="Montmayeur A."/>
            <person name="Murphy C."/>
            <person name="Neiman D."/>
            <person name="Pearson M."/>
            <person name="Priest M."/>
            <person name="Roberts A."/>
            <person name="Saif S."/>
            <person name="Shea T."/>
            <person name="Sisk P."/>
            <person name="Stolte C."/>
            <person name="Sykes S."/>
            <person name="Wortman J."/>
            <person name="Nusbaum C."/>
            <person name="Birren B."/>
        </authorList>
    </citation>
    <scope>NUCLEOTIDE SEQUENCE [LARGE SCALE GENOMIC DNA]</scope>
    <source>
        <strain evidence="1 2">ATCC 38327</strain>
    </source>
</reference>
<proteinExistence type="predicted"/>
<reference evidence="2" key="2">
    <citation type="submission" date="2009-11" db="EMBL/GenBank/DDBJ databases">
        <title>The Genome Sequence of Allomyces macrogynus strain ATCC 38327.</title>
        <authorList>
            <consortium name="The Broad Institute Genome Sequencing Platform"/>
            <person name="Russ C."/>
            <person name="Cuomo C."/>
            <person name="Shea T."/>
            <person name="Young S.K."/>
            <person name="Zeng Q."/>
            <person name="Koehrsen M."/>
            <person name="Haas B."/>
            <person name="Borodovsky M."/>
            <person name="Guigo R."/>
            <person name="Alvarado L."/>
            <person name="Berlin A."/>
            <person name="Borenstein D."/>
            <person name="Chen Z."/>
            <person name="Engels R."/>
            <person name="Freedman E."/>
            <person name="Gellesch M."/>
            <person name="Goldberg J."/>
            <person name="Griggs A."/>
            <person name="Gujja S."/>
            <person name="Heiman D."/>
            <person name="Hepburn T."/>
            <person name="Howarth C."/>
            <person name="Jen D."/>
            <person name="Larson L."/>
            <person name="Lewis B."/>
            <person name="Mehta T."/>
            <person name="Park D."/>
            <person name="Pearson M."/>
            <person name="Roberts A."/>
            <person name="Saif S."/>
            <person name="Shenoy N."/>
            <person name="Sisk P."/>
            <person name="Stolte C."/>
            <person name="Sykes S."/>
            <person name="Walk T."/>
            <person name="White J."/>
            <person name="Yandava C."/>
            <person name="Burger G."/>
            <person name="Gray M.W."/>
            <person name="Holland P.W.H."/>
            <person name="King N."/>
            <person name="Lang F.B.F."/>
            <person name="Roger A.J."/>
            <person name="Ruiz-Trillo I."/>
            <person name="Lander E."/>
            <person name="Nusbaum C."/>
        </authorList>
    </citation>
    <scope>NUCLEOTIDE SEQUENCE [LARGE SCALE GENOMIC DNA]</scope>
    <source>
        <strain evidence="2">ATCC 38327</strain>
    </source>
</reference>
<dbReference type="EMBL" id="GG745375">
    <property type="protein sequence ID" value="KNE71942.1"/>
    <property type="molecule type" value="Genomic_DNA"/>
</dbReference>
<evidence type="ECO:0000313" key="2">
    <source>
        <dbReference type="Proteomes" id="UP000054350"/>
    </source>
</evidence>
<keyword evidence="2" id="KW-1185">Reference proteome</keyword>
<dbReference type="AlphaFoldDB" id="A0A0L0TB11"/>
<dbReference type="OrthoDB" id="2684236at2759"/>
<accession>A0A0L0TB11</accession>
<evidence type="ECO:0000313" key="1">
    <source>
        <dbReference type="EMBL" id="KNE71942.1"/>
    </source>
</evidence>
<dbReference type="VEuPathDB" id="FungiDB:AMAG_16365"/>